<dbReference type="GO" id="GO:0016301">
    <property type="term" value="F:kinase activity"/>
    <property type="evidence" value="ECO:0007669"/>
    <property type="project" value="UniProtKB-KW"/>
</dbReference>
<dbReference type="EMBL" id="ASHM01143417">
    <property type="protein sequence ID" value="PNX61741.1"/>
    <property type="molecule type" value="Genomic_DNA"/>
</dbReference>
<dbReference type="Proteomes" id="UP000236291">
    <property type="component" value="Unassembled WGS sequence"/>
</dbReference>
<gene>
    <name evidence="1" type="ORF">L195_g060812</name>
</gene>
<evidence type="ECO:0000313" key="2">
    <source>
        <dbReference type="Proteomes" id="UP000236291"/>
    </source>
</evidence>
<comment type="caution">
    <text evidence="1">The sequence shown here is derived from an EMBL/GenBank/DDBJ whole genome shotgun (WGS) entry which is preliminary data.</text>
</comment>
<keyword evidence="1" id="KW-0418">Kinase</keyword>
<feature type="non-terminal residue" evidence="1">
    <location>
        <position position="120"/>
    </location>
</feature>
<keyword evidence="1" id="KW-0675">Receptor</keyword>
<sequence length="120" mass="13839">MRMRMIGDLARLGCLSVGRMCLAITRLKEWHRAHTQNLPSRIETLKARLSALDEKGEEEALSEEELVEFHGVSLDIHSLSRLHASISWQQSRSLWLKDEDANSKYFHSVLASRHRRNAMS</sequence>
<name>A0A2K3K643_TRIPR</name>
<dbReference type="AlphaFoldDB" id="A0A2K3K643"/>
<accession>A0A2K3K643</accession>
<reference evidence="1 2" key="1">
    <citation type="journal article" date="2014" name="Am. J. Bot.">
        <title>Genome assembly and annotation for red clover (Trifolium pratense; Fabaceae).</title>
        <authorList>
            <person name="Istvanek J."/>
            <person name="Jaros M."/>
            <person name="Krenek A."/>
            <person name="Repkova J."/>
        </authorList>
    </citation>
    <scope>NUCLEOTIDE SEQUENCE [LARGE SCALE GENOMIC DNA]</scope>
    <source>
        <strain evidence="2">cv. Tatra</strain>
        <tissue evidence="1">Young leaves</tissue>
    </source>
</reference>
<evidence type="ECO:0000313" key="1">
    <source>
        <dbReference type="EMBL" id="PNX61741.1"/>
    </source>
</evidence>
<proteinExistence type="predicted"/>
<reference evidence="1 2" key="2">
    <citation type="journal article" date="2017" name="Front. Plant Sci.">
        <title>Gene Classification and Mining of Molecular Markers Useful in Red Clover (Trifolium pratense) Breeding.</title>
        <authorList>
            <person name="Istvanek J."/>
            <person name="Dluhosova J."/>
            <person name="Dluhos P."/>
            <person name="Patkova L."/>
            <person name="Nedelnik J."/>
            <person name="Repkova J."/>
        </authorList>
    </citation>
    <scope>NUCLEOTIDE SEQUENCE [LARGE SCALE GENOMIC DNA]</scope>
    <source>
        <strain evidence="2">cv. Tatra</strain>
        <tissue evidence="1">Young leaves</tissue>
    </source>
</reference>
<keyword evidence="1" id="KW-0808">Transferase</keyword>
<organism evidence="1 2">
    <name type="scientific">Trifolium pratense</name>
    <name type="common">Red clover</name>
    <dbReference type="NCBI Taxonomy" id="57577"/>
    <lineage>
        <taxon>Eukaryota</taxon>
        <taxon>Viridiplantae</taxon>
        <taxon>Streptophyta</taxon>
        <taxon>Embryophyta</taxon>
        <taxon>Tracheophyta</taxon>
        <taxon>Spermatophyta</taxon>
        <taxon>Magnoliopsida</taxon>
        <taxon>eudicotyledons</taxon>
        <taxon>Gunneridae</taxon>
        <taxon>Pentapetalae</taxon>
        <taxon>rosids</taxon>
        <taxon>fabids</taxon>
        <taxon>Fabales</taxon>
        <taxon>Fabaceae</taxon>
        <taxon>Papilionoideae</taxon>
        <taxon>50 kb inversion clade</taxon>
        <taxon>NPAAA clade</taxon>
        <taxon>Hologalegina</taxon>
        <taxon>IRL clade</taxon>
        <taxon>Trifolieae</taxon>
        <taxon>Trifolium</taxon>
    </lineage>
</organism>
<protein>
    <submittedName>
        <fullName evidence="1">Cysteine-rich receptor-like protein kinase</fullName>
    </submittedName>
</protein>